<reference evidence="2" key="6">
    <citation type="journal article" date="2017" name="Nat. Commun.">
        <title>Evolutionary dynamics and genomic features of the Elizabethkingia anophelis 2015 to 2016 Wisconsin outbreak strain.</title>
        <authorList>
            <person name="Perrin A."/>
            <person name="Larsonneur E."/>
            <person name="Nicholson A.C."/>
            <person name="Edwards D.J."/>
            <person name="Gundlach K.M."/>
            <person name="Whitney A.M."/>
            <person name="Gulvik C.A."/>
            <person name="Bell M.E."/>
            <person name="Rendueles O."/>
            <person name="Cury J."/>
            <person name="Hugon P."/>
            <person name="Clermont D."/>
            <person name="Enouf V."/>
            <person name="Loparev V."/>
            <person name="Juieng P."/>
            <person name="Monson T."/>
            <person name="Warshauer D."/>
            <person name="Elbadawi L.I."/>
            <person name="Walters M.S."/>
            <person name="Crist M.B."/>
            <person name="Noble-Wang J."/>
            <person name="Borlaug G."/>
            <person name="Rocha E.P.C."/>
            <person name="Criscuolo A."/>
            <person name="Touchon M."/>
            <person name="Davis J.P."/>
            <person name="Holt K.E."/>
            <person name="McQuiston J.R."/>
            <person name="Brisse S."/>
        </authorList>
    </citation>
    <scope>NUCLEOTIDE SEQUENCE</scope>
</reference>
<dbReference type="SUPFAM" id="SSF48452">
    <property type="entry name" value="TPR-like"/>
    <property type="match status" value="1"/>
</dbReference>
<reference evidence="2" key="1">
    <citation type="journal article" date="2014" name="Genome Biol. Evol.">
        <title>Comparative genomic analysis of malaria mosquito vector-associated novel pathogen Elizabethkingia anophelis.</title>
        <authorList>
            <person name="Teo J."/>
            <person name="Tan S.Y."/>
            <person name="Liu Y."/>
            <person name="Tay M."/>
            <person name="Ding Y."/>
            <person name="Li Y."/>
            <person name="Kjelleberg S."/>
            <person name="Givskov M."/>
            <person name="Lin R.T."/>
            <person name="Yang L."/>
        </authorList>
    </citation>
    <scope>NUCLEOTIDE SEQUENCE</scope>
</reference>
<organism evidence="2">
    <name type="scientific">Elizabethkingia anophelis</name>
    <dbReference type="NCBI Taxonomy" id="1117645"/>
    <lineage>
        <taxon>Bacteria</taxon>
        <taxon>Pseudomonadati</taxon>
        <taxon>Bacteroidota</taxon>
        <taxon>Flavobacteriia</taxon>
        <taxon>Flavobacteriales</taxon>
        <taxon>Weeksellaceae</taxon>
        <taxon>Elizabethkingia</taxon>
    </lineage>
</organism>
<dbReference type="EMBL" id="BK010602">
    <property type="protein sequence ID" value="DAC75278.1"/>
    <property type="molecule type" value="Genomic_DNA"/>
</dbReference>
<accession>A0A455ZEQ7</accession>
<protein>
    <recommendedName>
        <fullName evidence="1">CD-NTase associated protein 4-like DNA endonuclease domain-containing protein</fullName>
    </recommendedName>
</protein>
<dbReference type="AlphaFoldDB" id="A0A455ZEQ7"/>
<proteinExistence type="predicted"/>
<reference evidence="2" key="5">
    <citation type="journal article" date="2017" name="Genome Announc.">
        <title>Complete Circularized Genome Sequences of Four Strains of Elizabethkingia anophelis, Including Two Novel Strains Isolated from Wild-Caught Anopheles sinensis.</title>
        <authorList>
            <person name="Pei D."/>
            <person name="Nicholson A.C."/>
            <person name="Jiang J."/>
            <person name="Chen H."/>
            <person name="Whitney A.M."/>
            <person name="Villarma A."/>
            <person name="Bell M."/>
            <person name="Humrighouse B."/>
            <person name="Rowe L.A."/>
            <person name="Sheth M."/>
            <person name="Batra D."/>
            <person name="Juieng P."/>
            <person name="Loparev V.N."/>
            <person name="McQuiston J.R."/>
            <person name="Lan Y."/>
            <person name="Ma Y."/>
            <person name="Xu J."/>
        </authorList>
    </citation>
    <scope>NUCLEOTIDE SEQUENCE</scope>
</reference>
<dbReference type="GO" id="GO:0004518">
    <property type="term" value="F:nuclease activity"/>
    <property type="evidence" value="ECO:0007669"/>
    <property type="project" value="InterPro"/>
</dbReference>
<reference evidence="2" key="8">
    <citation type="journal article" date="2018" name="J. ISSAAS">
        <title>In Silico Identification of Three Types of Integrative and Conjugative Elements (ICEs) in Elizabethkingia anophelis Strains Isolated from Around the World.</title>
        <authorList>
            <person name="Xu J."/>
            <person name="Pei D."/>
            <person name="Nicholson A."/>
            <person name="Lan Y."/>
            <person name="Xia Q."/>
        </authorList>
    </citation>
    <scope>NUCLEOTIDE SEQUENCE</scope>
</reference>
<dbReference type="Pfam" id="PF14130">
    <property type="entry name" value="Cap4_nuclease"/>
    <property type="match status" value="1"/>
</dbReference>
<evidence type="ECO:0000259" key="1">
    <source>
        <dbReference type="Pfam" id="PF14130"/>
    </source>
</evidence>
<evidence type="ECO:0000313" key="2">
    <source>
        <dbReference type="EMBL" id="DAC75278.1"/>
    </source>
</evidence>
<reference evidence="2" key="4">
    <citation type="journal article" date="2016" name="Sci. Rep.">
        <title>Genomic epidemiology and global diversity of the emerging bacterial pathogen Elizabethkingia anophelis.</title>
        <authorList>
            <person name="Breurec S."/>
            <person name="Criscuolo A."/>
            <person name="Diancourt L."/>
            <person name="Rendueles O."/>
            <person name="Vandenbogaert M."/>
            <person name="Passet V."/>
            <person name="Caro V."/>
            <person name="Rocha E.P."/>
            <person name="Touchon M."/>
            <person name="Brisse S."/>
        </authorList>
    </citation>
    <scope>NUCLEOTIDE SEQUENCE</scope>
</reference>
<name>A0A455ZEQ7_9FLAO</name>
<reference evidence="2" key="7">
    <citation type="journal article" date="2017" name="Sci. Rep.">
        <title>Genomic features, phylogenetic relationships, and comparative genomics of Elizabethkingia anophelis strain EM361-97 isolated in Taiwan.</title>
        <authorList>
            <person name="Lin J.N."/>
            <person name="Lai C.H."/>
            <person name="Yang C.H."/>
            <person name="Huang Y.H."/>
            <person name="Lin H.H."/>
        </authorList>
    </citation>
    <scope>NUCLEOTIDE SEQUENCE</scope>
</reference>
<feature type="domain" description="CD-NTase associated protein 4-like DNA endonuclease" evidence="1">
    <location>
        <begin position="18"/>
        <end position="171"/>
    </location>
</feature>
<reference evidence="2" key="3">
    <citation type="journal article" date="2016" name="Genome Announc.">
        <title>Complete Genome Sequences of Four Strains from the 2015-2016 Elizabethkingia anophelis Outbreak.</title>
        <authorList>
            <person name="Nicholson A.C."/>
            <person name="Whitney A.M."/>
            <person name="Emery B.D."/>
            <person name="Bell M.E."/>
            <person name="Gartin J.T."/>
            <person name="Humrighouse B.W."/>
            <person name="Loparev V.N."/>
            <person name="Batra D."/>
            <person name="Sheth M."/>
            <person name="Rowe L.A."/>
            <person name="Juieng P."/>
            <person name="Knipe K."/>
            <person name="Gulvik C."/>
            <person name="McQuiston J.R."/>
        </authorList>
    </citation>
    <scope>NUCLEOTIDE SEQUENCE</scope>
</reference>
<dbReference type="InterPro" id="IPR011990">
    <property type="entry name" value="TPR-like_helical_dom_sf"/>
</dbReference>
<reference evidence="2" key="2">
    <citation type="journal article" date="2014" name="PLoS ONE">
        <title>Insights from the genome annotation of Elizabethkingia anophelis from the malaria vector Anopheles gambiae.</title>
        <authorList>
            <person name="Kukutla P."/>
            <person name="Lindberg B.G."/>
            <person name="Pei D."/>
            <person name="Rayl M."/>
            <person name="Yu W."/>
            <person name="Steritz M."/>
            <person name="Faye I."/>
            <person name="Xu J."/>
        </authorList>
    </citation>
    <scope>NUCLEOTIDE SEQUENCE</scope>
</reference>
<gene>
    <name evidence="2" type="primary">ICEEaII(8)_FMS-007_31657_28385</name>
</gene>
<sequence length="1090" mass="129482">MKSNKLFLFAKNTDAFNAQRGYNYQTLKTLETWISNFLDNNKEEIYCEFEEDIFQKDLLNQKLVFRQIKLYSSNFSFSSEEIKKCIAHFFILHVKSDYNNFEKEYVFETNSNIASKYKDNDADLLREWFESQDDLTPEKIAKYAIKVKAIVTEYIDEQKRVIKNKAELEEAIKIFEGLNCSFWEGFTKIVKWKFIGVSPDEEFSSIRDNIEALIQRLPYDLVKEDSVQIFGVLLDKVFTRITHREDEQRKITYDLLEQSILEISTNDDRWYSRRYDYYKNLDPIDQFRIGEFYEILDLVNYCRSKKYLHKHKDVWNPFLTYYARNEGISNLFRRNAIYEIIFLNNEFHEVDYEKLNERVRPKGSLVGFEEDIRFYFRDFTLFNDARSIEKGETIISLLFAAIGHRKVGITYVELNRWFCRLYRKVNHKLLTVLDINEKCNLLEQRGNIVMRIVFLKPERKAAEFIKYFDELFELVDQAPLFKLSQFGDRIEKYIKMILNTDPADKRGIVGELEAFSDKLLPLIEKREGRIVLAKKQVERGVSYLKTTVPENLLKALDYFHKAKENYLQEDTIDGYILSLLNISQLYSRLGMHFAAKNYALAAFRMSTNKELVKNTENSLLLLFYADFRQGSWFSALDVYHQYIHLRLNSNIEICDYDEESNATRCIALSFSVMKKIGYQFIYLIDNYLKSIGYVGEEIIKPLQDKIDLEIEPEDNFEKVLETYVSDFPLNDIGKERKIQFYALGSLWSIRFANNFQMLAIAEEYISTIQIVLAEIALSKTDFHLLRSQIDIELILGKEHLSPEQIPSNNVIKWKVYVCHTETKEVDSANKHSAYNMGSLMYILNNVSVLKSNEFKEMFGSFFQETNISSKQIAVNLYQKIHRDIYTNKSFDSYQSYSFSKEVFDLDLPKENKFMVWNDSFSVKYDKKFSLDAIKNRFNNTYKCIYLTLEELKKDSNFPDWINNLRSQGWKDWQIVCNMQNFMVNRKLRSLNNNIFASEQEWIENFQKLNHKYLQMDEKDCYVKFPLESFKCDEFMKQFDIMVAANLKTYGLETKLMTPNFEAIREFLGIRFNMYIDNYEENNPLKDIKVL</sequence>
<dbReference type="InterPro" id="IPR025382">
    <property type="entry name" value="Cap4-like_endonuclease_dom"/>
</dbReference>